<name>A0A0E3PWK6_METMZ</name>
<feature type="transmembrane region" description="Helical" evidence="6">
    <location>
        <begin position="206"/>
        <end position="227"/>
    </location>
</feature>
<evidence type="ECO:0000256" key="3">
    <source>
        <dbReference type="ARBA" id="ARBA00022692"/>
    </source>
</evidence>
<protein>
    <recommendedName>
        <fullName evidence="9">AI-2E family transporter</fullName>
    </recommendedName>
</protein>
<comment type="subcellular location">
    <subcellularLocation>
        <location evidence="1">Membrane</location>
        <topology evidence="1">Multi-pass membrane protein</topology>
    </subcellularLocation>
</comment>
<feature type="transmembrane region" description="Helical" evidence="6">
    <location>
        <begin position="153"/>
        <end position="171"/>
    </location>
</feature>
<sequence>MKNYDPVKAIYAVVLIMVSLFALYITSSFFYVIILSALFAYVIHPVYSFCLKFVKNRQICALIPLGTVFILIASSGFMMIKALMNETSRILEIPNTLNGFANMDLRRIVGLFEPIIKTHPGKLTESIGGYLNTLVMDYVPQIQNNIVQISTDLSILIIELIVIVVLTYYLLVESETIAAELPGLFPDRKVGVVFLRELNHIYQNLFVVYFLTCLATGVIGGILYWVLGVPYPLIWGIVTFIMALLPVVGAGTVYGLLALYYVLIQNYFTAGALVFLGIVFLNIIPDFVIRPKLARSRAAIHPAITLLAFAAPVFVLGPVGIIIGPLTYGFLLAVFRTKKIIGASPVREESSITGSVEPVKRAEEKTIETAVERSGGIPLEASKDHIFSPEINPWHDRKKAV</sequence>
<dbReference type="InterPro" id="IPR002549">
    <property type="entry name" value="AI-2E-like"/>
</dbReference>
<dbReference type="Pfam" id="PF01594">
    <property type="entry name" value="AI-2E_transport"/>
    <property type="match status" value="1"/>
</dbReference>
<organism evidence="7 8">
    <name type="scientific">Methanosarcina mazei WWM610</name>
    <dbReference type="NCBI Taxonomy" id="1434117"/>
    <lineage>
        <taxon>Archaea</taxon>
        <taxon>Methanobacteriati</taxon>
        <taxon>Methanobacteriota</taxon>
        <taxon>Stenosarchaea group</taxon>
        <taxon>Methanomicrobia</taxon>
        <taxon>Methanosarcinales</taxon>
        <taxon>Methanosarcinaceae</taxon>
        <taxon>Methanosarcina</taxon>
    </lineage>
</organism>
<feature type="transmembrane region" description="Helical" evidence="6">
    <location>
        <begin position="59"/>
        <end position="80"/>
    </location>
</feature>
<dbReference type="PANTHER" id="PTHR21716">
    <property type="entry name" value="TRANSMEMBRANE PROTEIN"/>
    <property type="match status" value="1"/>
</dbReference>
<reference evidence="7 8" key="1">
    <citation type="submission" date="2014-07" db="EMBL/GenBank/DDBJ databases">
        <title>Methanogenic archaea and the global carbon cycle.</title>
        <authorList>
            <person name="Henriksen J.R."/>
            <person name="Luke J."/>
            <person name="Reinhart S."/>
            <person name="Benedict M.N."/>
            <person name="Youngblut N.D."/>
            <person name="Metcalf M.E."/>
            <person name="Whitaker R.J."/>
            <person name="Metcalf W.W."/>
        </authorList>
    </citation>
    <scope>NUCLEOTIDE SEQUENCE [LARGE SCALE GENOMIC DNA]</scope>
    <source>
        <strain evidence="7 8">WWM610</strain>
    </source>
</reference>
<evidence type="ECO:0000256" key="5">
    <source>
        <dbReference type="ARBA" id="ARBA00023136"/>
    </source>
</evidence>
<evidence type="ECO:0000256" key="2">
    <source>
        <dbReference type="ARBA" id="ARBA00009773"/>
    </source>
</evidence>
<keyword evidence="4 6" id="KW-1133">Transmembrane helix</keyword>
<keyword evidence="5 6" id="KW-0472">Membrane</keyword>
<dbReference type="GO" id="GO:0016020">
    <property type="term" value="C:membrane"/>
    <property type="evidence" value="ECO:0007669"/>
    <property type="project" value="UniProtKB-SubCell"/>
</dbReference>
<evidence type="ECO:0000313" key="7">
    <source>
        <dbReference type="EMBL" id="AKB40933.1"/>
    </source>
</evidence>
<feature type="transmembrane region" description="Helical" evidence="6">
    <location>
        <begin position="267"/>
        <end position="284"/>
    </location>
</feature>
<feature type="transmembrane region" description="Helical" evidence="6">
    <location>
        <begin position="304"/>
        <end position="335"/>
    </location>
</feature>
<dbReference type="HOGENOM" id="CLU_041771_3_1_2"/>
<dbReference type="PANTHER" id="PTHR21716:SF71">
    <property type="entry name" value="TRANSPORT PROTEIN MJ1177-RELATED"/>
    <property type="match status" value="1"/>
</dbReference>
<dbReference type="PATRIC" id="fig|1434117.4.peg.2484"/>
<feature type="transmembrane region" description="Helical" evidence="6">
    <location>
        <begin position="30"/>
        <end position="47"/>
    </location>
</feature>
<evidence type="ECO:0000313" key="8">
    <source>
        <dbReference type="Proteomes" id="UP000033058"/>
    </source>
</evidence>
<evidence type="ECO:0000256" key="6">
    <source>
        <dbReference type="SAM" id="Phobius"/>
    </source>
</evidence>
<feature type="transmembrane region" description="Helical" evidence="6">
    <location>
        <begin position="7"/>
        <end position="24"/>
    </location>
</feature>
<dbReference type="Proteomes" id="UP000033058">
    <property type="component" value="Chromosome"/>
</dbReference>
<dbReference type="RefSeq" id="WP_011034582.1">
    <property type="nucleotide sequence ID" value="NZ_CP009509.1"/>
</dbReference>
<dbReference type="GeneID" id="24851670"/>
<comment type="similarity">
    <text evidence="2">Belongs to the autoinducer-2 exporter (AI-2E) (TC 2.A.86) family.</text>
</comment>
<proteinExistence type="inferred from homology"/>
<dbReference type="AlphaFoldDB" id="A0A0E3PWK6"/>
<gene>
    <name evidence="7" type="ORF">MSMAW_1942</name>
</gene>
<feature type="transmembrane region" description="Helical" evidence="6">
    <location>
        <begin position="233"/>
        <end position="260"/>
    </location>
</feature>
<keyword evidence="3 6" id="KW-0812">Transmembrane</keyword>
<accession>A0A0E3PWK6</accession>
<evidence type="ECO:0000256" key="4">
    <source>
        <dbReference type="ARBA" id="ARBA00022989"/>
    </source>
</evidence>
<evidence type="ECO:0000256" key="1">
    <source>
        <dbReference type="ARBA" id="ARBA00004141"/>
    </source>
</evidence>
<evidence type="ECO:0008006" key="9">
    <source>
        <dbReference type="Google" id="ProtNLM"/>
    </source>
</evidence>
<dbReference type="EMBL" id="CP009509">
    <property type="protein sequence ID" value="AKB40933.1"/>
    <property type="molecule type" value="Genomic_DNA"/>
</dbReference>